<keyword evidence="2" id="KW-0812">Transmembrane</keyword>
<proteinExistence type="predicted"/>
<dbReference type="EMBL" id="PKKJ01000001">
    <property type="protein sequence ID" value="PKY66830.1"/>
    <property type="molecule type" value="Genomic_DNA"/>
</dbReference>
<sequence>MHLVDHHTQTDRAASTRPLRRRRIGTSVSIGIASALILSACTSTNIPFLTRTLQIPSMSDTDVIRDRAARADQAAAIRAQGFASLASSCESCATALSTFSTQAEGRADSLGGVWQPWGTQVPDNTENVPDIADAPLSIDEFIAWNETTALRDLATASNPDALDGGQAVALAQVALSRYADTQGLALTYGIGTSTQSQSLQTLNSRFSLKTDNKELEALATWGIDQEHLENGTLLPTLEVSDETGEKLAASTELSDSVARWDCVAQSLPTAQLKNHVISDAGIKADELFSRVDKTLKNGATDTRAMRCSIDTSSADAIFLTLIEADLHLVNTSDEDLRTIGIQAALDDIRSWMGVATMSSLPLPTPVPAEGTDDSQSSQSVARTESGQSN</sequence>
<evidence type="ECO:0000256" key="2">
    <source>
        <dbReference type="SAM" id="Phobius"/>
    </source>
</evidence>
<keyword evidence="2" id="KW-0472">Membrane</keyword>
<dbReference type="Proteomes" id="UP000234545">
    <property type="component" value="Unassembled WGS sequence"/>
</dbReference>
<feature type="compositionally biased region" description="Polar residues" evidence="1">
    <location>
        <begin position="373"/>
        <end position="389"/>
    </location>
</feature>
<protein>
    <submittedName>
        <fullName evidence="3">Uncharacterized protein</fullName>
    </submittedName>
</protein>
<name>A0A2I1I6S9_9ACTO</name>
<feature type="transmembrane region" description="Helical" evidence="2">
    <location>
        <begin position="27"/>
        <end position="49"/>
    </location>
</feature>
<evidence type="ECO:0000256" key="1">
    <source>
        <dbReference type="SAM" id="MobiDB-lite"/>
    </source>
</evidence>
<gene>
    <name evidence="3" type="ORF">CYJ25_00870</name>
</gene>
<evidence type="ECO:0000313" key="3">
    <source>
        <dbReference type="EMBL" id="PKY66830.1"/>
    </source>
</evidence>
<dbReference type="AlphaFoldDB" id="A0A2I1I6S9"/>
<dbReference type="OrthoDB" id="3252529at2"/>
<comment type="caution">
    <text evidence="3">The sequence shown here is derived from an EMBL/GenBank/DDBJ whole genome shotgun (WGS) entry which is preliminary data.</text>
</comment>
<reference evidence="3 4" key="1">
    <citation type="submission" date="2017-12" db="EMBL/GenBank/DDBJ databases">
        <title>Phylogenetic diversity of female urinary microbiome.</title>
        <authorList>
            <person name="Thomas-White K."/>
            <person name="Wolfe A.J."/>
        </authorList>
    </citation>
    <scope>NUCLEOTIDE SEQUENCE [LARGE SCALE GENOMIC DNA]</scope>
    <source>
        <strain evidence="3 4">UMB0250</strain>
    </source>
</reference>
<keyword evidence="2" id="KW-1133">Transmembrane helix</keyword>
<organism evidence="3 4">
    <name type="scientific">Schaalia turicensis</name>
    <dbReference type="NCBI Taxonomy" id="131111"/>
    <lineage>
        <taxon>Bacteria</taxon>
        <taxon>Bacillati</taxon>
        <taxon>Actinomycetota</taxon>
        <taxon>Actinomycetes</taxon>
        <taxon>Actinomycetales</taxon>
        <taxon>Actinomycetaceae</taxon>
        <taxon>Schaalia</taxon>
    </lineage>
</organism>
<feature type="region of interest" description="Disordered" evidence="1">
    <location>
        <begin position="362"/>
        <end position="389"/>
    </location>
</feature>
<evidence type="ECO:0000313" key="4">
    <source>
        <dbReference type="Proteomes" id="UP000234545"/>
    </source>
</evidence>
<dbReference type="RefSeq" id="WP_101627338.1">
    <property type="nucleotide sequence ID" value="NZ_PKKJ01000001.1"/>
</dbReference>
<accession>A0A2I1I6S9</accession>